<dbReference type="InterPro" id="IPR013426">
    <property type="entry name" value="EpsH-like"/>
</dbReference>
<dbReference type="EMBL" id="NHNI01000001">
    <property type="protein sequence ID" value="OZY87696.1"/>
    <property type="molecule type" value="Genomic_DNA"/>
</dbReference>
<evidence type="ECO:0000256" key="5">
    <source>
        <dbReference type="ARBA" id="ARBA00022801"/>
    </source>
</evidence>
<feature type="transmembrane region" description="Helical" evidence="8">
    <location>
        <begin position="206"/>
        <end position="223"/>
    </location>
</feature>
<dbReference type="GO" id="GO:0008233">
    <property type="term" value="F:peptidase activity"/>
    <property type="evidence" value="ECO:0007669"/>
    <property type="project" value="UniProtKB-KW"/>
</dbReference>
<keyword evidence="5" id="KW-0378">Hydrolase</keyword>
<evidence type="ECO:0000313" key="9">
    <source>
        <dbReference type="EMBL" id="OZY87696.1"/>
    </source>
</evidence>
<evidence type="ECO:0000256" key="8">
    <source>
        <dbReference type="SAM" id="Phobius"/>
    </source>
</evidence>
<evidence type="ECO:0000256" key="1">
    <source>
        <dbReference type="ARBA" id="ARBA00004651"/>
    </source>
</evidence>
<feature type="transmembrane region" description="Helical" evidence="8">
    <location>
        <begin position="92"/>
        <end position="111"/>
    </location>
</feature>
<accession>A0A266QDH7</accession>
<evidence type="ECO:0000256" key="2">
    <source>
        <dbReference type="ARBA" id="ARBA00022475"/>
    </source>
</evidence>
<keyword evidence="4 8" id="KW-0812">Transmembrane</keyword>
<evidence type="ECO:0000313" key="10">
    <source>
        <dbReference type="Proteomes" id="UP000216101"/>
    </source>
</evidence>
<evidence type="ECO:0000256" key="4">
    <source>
        <dbReference type="ARBA" id="ARBA00022692"/>
    </source>
</evidence>
<dbReference type="GO" id="GO:0006508">
    <property type="term" value="P:proteolysis"/>
    <property type="evidence" value="ECO:0007669"/>
    <property type="project" value="UniProtKB-KW"/>
</dbReference>
<feature type="transmembrane region" description="Helical" evidence="8">
    <location>
        <begin position="63"/>
        <end position="80"/>
    </location>
</feature>
<evidence type="ECO:0000256" key="7">
    <source>
        <dbReference type="ARBA" id="ARBA00023136"/>
    </source>
</evidence>
<keyword evidence="6 8" id="KW-1133">Transmembrane helix</keyword>
<evidence type="ECO:0000256" key="6">
    <source>
        <dbReference type="ARBA" id="ARBA00022989"/>
    </source>
</evidence>
<dbReference type="Pfam" id="PF09721">
    <property type="entry name" value="Exosortase_EpsH"/>
    <property type="match status" value="1"/>
</dbReference>
<proteinExistence type="predicted"/>
<dbReference type="AlphaFoldDB" id="A0A266QDH7"/>
<protein>
    <recommendedName>
        <fullName evidence="11">Exosortase</fullName>
    </recommendedName>
</protein>
<dbReference type="NCBIfam" id="TIGR02602">
    <property type="entry name" value="8TM_EpsH"/>
    <property type="match status" value="1"/>
</dbReference>
<sequence>MALILKQSTKGGSPRKMEAPDIKQQRQALWQIATPFMVIALLVAMFFPTFIGLSSSWTKWDESLSHAYPLLLWFLVLLYKAGPIEISMQKKWIDLLLAVALIFTSIAWFLFNTIQIKILEQLTLLPLLFLSLAFIFGVKTLWQLRFLLLMPVFALPIWDYLNNSLVHLASYVVGEMVRVIRIPALIDGSSIFIPAGHIMIADGCSGLRYLIISLALGYTISYLNGYKEKGLIVSLLIAGLLGLAANWIRIFLLILVGYHTEMESSLMRDHETFGWIIFALICFPAIYFAPVIKKPNTNAPINGTSFSIKKMLVLCLLLSPGFWLGKVVVATNNTVQSASSYSLGDSGFLPHASNLPLPLVLPATTHTSRFVAPHNIYLQINQYIPKSSSDRLVPYIARQFDLQFWLQEEVKIVSVGDKKVRLEQLRQKSGLKRIVQVQWFDIGGFNAATVSQAKLLQIPAVFSGNQYFTVFTLQTECTQIDCHSSRQLLLAASESIQ</sequence>
<keyword evidence="3" id="KW-0645">Protease</keyword>
<feature type="transmembrane region" description="Helical" evidence="8">
    <location>
        <begin position="235"/>
        <end position="260"/>
    </location>
</feature>
<dbReference type="Proteomes" id="UP000216101">
    <property type="component" value="Unassembled WGS sequence"/>
</dbReference>
<feature type="transmembrane region" description="Helical" evidence="8">
    <location>
        <begin position="123"/>
        <end position="142"/>
    </location>
</feature>
<feature type="transmembrane region" description="Helical" evidence="8">
    <location>
        <begin position="311"/>
        <end position="329"/>
    </location>
</feature>
<gene>
    <name evidence="9" type="ORF">CBP51_12265</name>
</gene>
<name>A0A266QDH7_9GAMM</name>
<evidence type="ECO:0008006" key="11">
    <source>
        <dbReference type="Google" id="ProtNLM"/>
    </source>
</evidence>
<comment type="caution">
    <text evidence="9">The sequence shown here is derived from an EMBL/GenBank/DDBJ whole genome shotgun (WGS) entry which is preliminary data.</text>
</comment>
<dbReference type="RefSeq" id="WP_094985050.1">
    <property type="nucleotide sequence ID" value="NZ_NHNI01000001.1"/>
</dbReference>
<dbReference type="InterPro" id="IPR019127">
    <property type="entry name" value="Exosortase"/>
</dbReference>
<keyword evidence="10" id="KW-1185">Reference proteome</keyword>
<keyword evidence="2" id="KW-1003">Cell membrane</keyword>
<evidence type="ECO:0000256" key="3">
    <source>
        <dbReference type="ARBA" id="ARBA00022670"/>
    </source>
</evidence>
<feature type="transmembrane region" description="Helical" evidence="8">
    <location>
        <begin position="272"/>
        <end position="290"/>
    </location>
</feature>
<dbReference type="NCBIfam" id="TIGR04178">
    <property type="entry name" value="exo_archaeo"/>
    <property type="match status" value="1"/>
</dbReference>
<comment type="subcellular location">
    <subcellularLocation>
        <location evidence="1">Cell membrane</location>
        <topology evidence="1">Multi-pass membrane protein</topology>
    </subcellularLocation>
</comment>
<reference evidence="10" key="1">
    <citation type="submission" date="2017-05" db="EMBL/GenBank/DDBJ databases">
        <authorList>
            <person name="Barney B.M."/>
        </authorList>
    </citation>
    <scope>NUCLEOTIDE SEQUENCE [LARGE SCALE GENOMIC DNA]</scope>
    <source>
        <strain evidence="10">PSBB022</strain>
    </source>
</reference>
<feature type="transmembrane region" description="Helical" evidence="8">
    <location>
        <begin position="28"/>
        <end position="51"/>
    </location>
</feature>
<keyword evidence="7 8" id="KW-0472">Membrane</keyword>
<dbReference type="InterPro" id="IPR026392">
    <property type="entry name" value="Exo/Archaeosortase_dom"/>
</dbReference>
<organism evidence="9 10">
    <name type="scientific">Cellvibrio mixtus</name>
    <dbReference type="NCBI Taxonomy" id="39650"/>
    <lineage>
        <taxon>Bacteria</taxon>
        <taxon>Pseudomonadati</taxon>
        <taxon>Pseudomonadota</taxon>
        <taxon>Gammaproteobacteria</taxon>
        <taxon>Cellvibrionales</taxon>
        <taxon>Cellvibrionaceae</taxon>
        <taxon>Cellvibrio</taxon>
    </lineage>
</organism>
<dbReference type="GO" id="GO:0005886">
    <property type="term" value="C:plasma membrane"/>
    <property type="evidence" value="ECO:0007669"/>
    <property type="project" value="UniProtKB-SubCell"/>
</dbReference>